<sequence>MADATVWSDFDTIRNNIRMNTVDRLKQIISGLNEECGMRFSKAGKKQDLIDRITLTLDSWKSANMQDKYLKAKTIVTQVRQLGVYTPARSVSTGMQQARTAAISIPIGAHTTSLHSSRASDYASSSAANPHYPGHWAGNGGPSGGPKDIRFKSSPFFTVEQTVSSVVECPESTNAQDRRTQAVNFPLSADQMAKLKQPNYQVRLFCTSSTFWTSTPSTFRTNSVLCPVEFPATCEVRVNGMPLTANLKGLKKKPGTAPPPDITKFIRGGNTPNRIEMVYVNSQQPAQTNKKYYLVVMLVDATSVDQLVDRLKKGKYRSSDEVKRSRAAQASDDDDIVASGEKISLKCPLSFMRINTPCRSTNCVHPSCFDATTWFTMMEQTTTWLCPICEKVLNTEDLIIDGYFDQILKQCSEIVEDVIVEPDGEWHTSDNQFASPGWKALHPAKPALPSSISKPVPPPRLSPPKGNAVPSGSKPPQSEIYVLDSDDDEDEGQVKRELSPSYARSSLSAPQSGSAAPSVPSSQADDVIDLTLDSDDEVLHTRPAGDAGRKRSAADAGLDAGSIPTSPTESIWKKGRVELPPLPRSVLHPGSSNNLNTTAYIHNPPQVPNGSHSTTPFAHYQPYPTYSLPQYVPRGHHGNDQHYHPHEGHSYPRTSGNSNRWQ</sequence>
<keyword evidence="7" id="KW-0862">Zinc</keyword>
<dbReference type="InterPro" id="IPR004181">
    <property type="entry name" value="Znf_MIZ"/>
</dbReference>
<dbReference type="PROSITE" id="PS51466">
    <property type="entry name" value="PINIT"/>
    <property type="match status" value="1"/>
</dbReference>
<dbReference type="InterPro" id="IPR013083">
    <property type="entry name" value="Znf_RING/FYVE/PHD"/>
</dbReference>
<feature type="compositionally biased region" description="Basic and acidic residues" evidence="9">
    <location>
        <begin position="637"/>
        <end position="650"/>
    </location>
</feature>
<keyword evidence="13" id="KW-1185">Reference proteome</keyword>
<comment type="caution">
    <text evidence="12">The sequence shown here is derived from an EMBL/GenBank/DDBJ whole genome shotgun (WGS) entry which is preliminary data.</text>
</comment>
<name>A0ABR3J6J4_9AGAR</name>
<evidence type="ECO:0000256" key="4">
    <source>
        <dbReference type="ARBA" id="ARBA00022723"/>
    </source>
</evidence>
<dbReference type="InterPro" id="IPR038654">
    <property type="entry name" value="PINIT_sf"/>
</dbReference>
<evidence type="ECO:0000256" key="2">
    <source>
        <dbReference type="ARBA" id="ARBA00005383"/>
    </source>
</evidence>
<evidence type="ECO:0000313" key="13">
    <source>
        <dbReference type="Proteomes" id="UP001556367"/>
    </source>
</evidence>
<dbReference type="InterPro" id="IPR023321">
    <property type="entry name" value="PINIT"/>
</dbReference>
<evidence type="ECO:0000256" key="9">
    <source>
        <dbReference type="SAM" id="MobiDB-lite"/>
    </source>
</evidence>
<protein>
    <submittedName>
        <fullName evidence="12">Uncharacterized protein</fullName>
    </submittedName>
</protein>
<keyword evidence="4" id="KW-0479">Metal-binding</keyword>
<dbReference type="EMBL" id="JASNQZ010000011">
    <property type="protein sequence ID" value="KAL0951264.1"/>
    <property type="molecule type" value="Genomic_DNA"/>
</dbReference>
<evidence type="ECO:0000313" key="12">
    <source>
        <dbReference type="EMBL" id="KAL0951264.1"/>
    </source>
</evidence>
<evidence type="ECO:0000256" key="8">
    <source>
        <dbReference type="PROSITE-ProRule" id="PRU00452"/>
    </source>
</evidence>
<evidence type="ECO:0000256" key="3">
    <source>
        <dbReference type="ARBA" id="ARBA00022679"/>
    </source>
</evidence>
<evidence type="ECO:0000256" key="6">
    <source>
        <dbReference type="ARBA" id="ARBA00022786"/>
    </source>
</evidence>
<reference evidence="13" key="1">
    <citation type="submission" date="2024-06" db="EMBL/GenBank/DDBJ databases">
        <title>Multi-omics analyses provide insights into the biosynthesis of the anticancer antibiotic pleurotin in Hohenbuehelia grisea.</title>
        <authorList>
            <person name="Weaver J.A."/>
            <person name="Alberti F."/>
        </authorList>
    </citation>
    <scope>NUCLEOTIDE SEQUENCE [LARGE SCALE GENOMIC DNA]</scope>
    <source>
        <strain evidence="13">T-177</strain>
    </source>
</reference>
<feature type="region of interest" description="Disordered" evidence="9">
    <location>
        <begin position="626"/>
        <end position="662"/>
    </location>
</feature>
<feature type="compositionally biased region" description="Acidic residues" evidence="9">
    <location>
        <begin position="526"/>
        <end position="536"/>
    </location>
</feature>
<evidence type="ECO:0000259" key="11">
    <source>
        <dbReference type="PROSITE" id="PS51466"/>
    </source>
</evidence>
<feature type="domain" description="SP-RING-type" evidence="10">
    <location>
        <begin position="332"/>
        <end position="417"/>
    </location>
</feature>
<keyword evidence="3" id="KW-0808">Transferase</keyword>
<dbReference type="Pfam" id="PF14324">
    <property type="entry name" value="PINIT"/>
    <property type="match status" value="1"/>
</dbReference>
<dbReference type="PANTHER" id="PTHR10782">
    <property type="entry name" value="ZINC FINGER MIZ DOMAIN-CONTAINING PROTEIN"/>
    <property type="match status" value="1"/>
</dbReference>
<gene>
    <name evidence="12" type="ORF">HGRIS_007978</name>
</gene>
<evidence type="ECO:0000256" key="1">
    <source>
        <dbReference type="ARBA" id="ARBA00004718"/>
    </source>
</evidence>
<dbReference type="Gene3D" id="2.60.120.780">
    <property type="entry name" value="PINIT domain"/>
    <property type="match status" value="1"/>
</dbReference>
<comment type="pathway">
    <text evidence="1">Protein modification; protein sumoylation.</text>
</comment>
<evidence type="ECO:0000256" key="5">
    <source>
        <dbReference type="ARBA" id="ARBA00022771"/>
    </source>
</evidence>
<evidence type="ECO:0000259" key="10">
    <source>
        <dbReference type="PROSITE" id="PS51044"/>
    </source>
</evidence>
<dbReference type="Gene3D" id="3.30.40.10">
    <property type="entry name" value="Zinc/RING finger domain, C3HC4 (zinc finger)"/>
    <property type="match status" value="1"/>
</dbReference>
<feature type="compositionally biased region" description="Polar residues" evidence="9">
    <location>
        <begin position="652"/>
        <end position="662"/>
    </location>
</feature>
<accession>A0ABR3J6J4</accession>
<dbReference type="PROSITE" id="PS51044">
    <property type="entry name" value="ZF_SP_RING"/>
    <property type="match status" value="1"/>
</dbReference>
<dbReference type="Pfam" id="PF02891">
    <property type="entry name" value="zf-MIZ"/>
    <property type="match status" value="1"/>
</dbReference>
<evidence type="ECO:0000256" key="7">
    <source>
        <dbReference type="ARBA" id="ARBA00022833"/>
    </source>
</evidence>
<dbReference type="Proteomes" id="UP001556367">
    <property type="component" value="Unassembled WGS sequence"/>
</dbReference>
<comment type="similarity">
    <text evidence="2">Belongs to the PIAS family.</text>
</comment>
<keyword evidence="5 8" id="KW-0863">Zinc-finger</keyword>
<proteinExistence type="inferred from homology"/>
<feature type="compositionally biased region" description="Polar residues" evidence="9">
    <location>
        <begin position="502"/>
        <end position="524"/>
    </location>
</feature>
<organism evidence="12 13">
    <name type="scientific">Hohenbuehelia grisea</name>
    <dbReference type="NCBI Taxonomy" id="104357"/>
    <lineage>
        <taxon>Eukaryota</taxon>
        <taxon>Fungi</taxon>
        <taxon>Dikarya</taxon>
        <taxon>Basidiomycota</taxon>
        <taxon>Agaricomycotina</taxon>
        <taxon>Agaricomycetes</taxon>
        <taxon>Agaricomycetidae</taxon>
        <taxon>Agaricales</taxon>
        <taxon>Pleurotineae</taxon>
        <taxon>Pleurotaceae</taxon>
        <taxon>Hohenbuehelia</taxon>
    </lineage>
</organism>
<feature type="domain" description="PINIT" evidence="11">
    <location>
        <begin position="126"/>
        <end position="302"/>
    </location>
</feature>
<feature type="region of interest" description="Disordered" evidence="9">
    <location>
        <begin position="425"/>
        <end position="572"/>
    </location>
</feature>
<keyword evidence="6" id="KW-0833">Ubl conjugation pathway</keyword>
<dbReference type="PANTHER" id="PTHR10782:SF4">
    <property type="entry name" value="TONALLI, ISOFORM E"/>
    <property type="match status" value="1"/>
</dbReference>